<organism evidence="3 4">
    <name type="scientific">Tripterygium wilfordii</name>
    <name type="common">Thunder God vine</name>
    <dbReference type="NCBI Taxonomy" id="458696"/>
    <lineage>
        <taxon>Eukaryota</taxon>
        <taxon>Viridiplantae</taxon>
        <taxon>Streptophyta</taxon>
        <taxon>Embryophyta</taxon>
        <taxon>Tracheophyta</taxon>
        <taxon>Spermatophyta</taxon>
        <taxon>Magnoliopsida</taxon>
        <taxon>eudicotyledons</taxon>
        <taxon>Gunneridae</taxon>
        <taxon>Pentapetalae</taxon>
        <taxon>rosids</taxon>
        <taxon>fabids</taxon>
        <taxon>Celastrales</taxon>
        <taxon>Celastraceae</taxon>
        <taxon>Tripterygium</taxon>
    </lineage>
</organism>
<evidence type="ECO:0000259" key="2">
    <source>
        <dbReference type="Pfam" id="PF12808"/>
    </source>
</evidence>
<protein>
    <recommendedName>
        <fullName evidence="2">Mto1-like Mto2p-binding domain-containing protein</fullName>
    </recommendedName>
</protein>
<name>A0A7J7DCC4_TRIWF</name>
<dbReference type="OrthoDB" id="1708998at2759"/>
<dbReference type="AlphaFoldDB" id="A0A7J7DCC4"/>
<sequence>MSTISSKSRGKRSIDKSSVPPLPGQTSSAPPVPVQTSSVRTSVIQTSSVAPLPVHTPSVPTPVSDPSHVERRSSVRRHIRGPHIHTDDVVIPTGATRASDGVGGTAYFLAKGNDRKRGRGACNSAKVSGIVRTSRKKIRVELDVHHGRPIGQNVSSLFSHQIGAIIRTSLPTDHFDPRVSEYVGKLFSKIFREFKYELHTYFKDFDTKEEAKQNPPLEWYNRSIEQWGTLCDHFSDPAFVNQCNANKENRSKKKYEHHGGSKPFSLRYEKLVEEGSQFPEIDTFSEAYTNKAGEWTSDVAKTHYEEMIVKKNALLEQLATHYPDGTPAESITVPTEAGREIMMETLGVRPGREVRGLGFGRYRDLGTSSTQRSTSSSRLRELEQQLAAEKEARLEDRRSHKAEMQSIVNFMRGIAAKIPGVRIPPGFNAACEDDGTTSLD</sequence>
<feature type="compositionally biased region" description="Low complexity" evidence="1">
    <location>
        <begin position="51"/>
        <end position="66"/>
    </location>
</feature>
<feature type="region of interest" description="Disordered" evidence="1">
    <location>
        <begin position="1"/>
        <end position="70"/>
    </location>
</feature>
<dbReference type="EMBL" id="JAAARO010000008">
    <property type="protein sequence ID" value="KAF5744010.1"/>
    <property type="molecule type" value="Genomic_DNA"/>
</dbReference>
<feature type="domain" description="Mto1-like Mto2p-binding" evidence="2">
    <location>
        <begin position="377"/>
        <end position="405"/>
    </location>
</feature>
<feature type="compositionally biased region" description="Polar residues" evidence="1">
    <location>
        <begin position="24"/>
        <end position="49"/>
    </location>
</feature>
<dbReference type="PANTHER" id="PTHR33018">
    <property type="entry name" value="OS10G0338966 PROTEIN-RELATED"/>
    <property type="match status" value="1"/>
</dbReference>
<feature type="compositionally biased region" description="Low complexity" evidence="1">
    <location>
        <begin position="367"/>
        <end position="377"/>
    </location>
</feature>
<evidence type="ECO:0000313" key="3">
    <source>
        <dbReference type="EMBL" id="KAF5744010.1"/>
    </source>
</evidence>
<feature type="region of interest" description="Disordered" evidence="1">
    <location>
        <begin position="359"/>
        <end position="379"/>
    </location>
</feature>
<accession>A0A7J7DCC4</accession>
<dbReference type="Pfam" id="PF12808">
    <property type="entry name" value="Mto2_bdg"/>
    <property type="match status" value="1"/>
</dbReference>
<comment type="caution">
    <text evidence="3">The sequence shown here is derived from an EMBL/GenBank/DDBJ whole genome shotgun (WGS) entry which is preliminary data.</text>
</comment>
<dbReference type="PANTHER" id="PTHR33018:SF37">
    <property type="entry name" value="TRANSPOSASE TNP1_EN_SPM-LIKE DOMAIN-CONTAINING PROTEIN"/>
    <property type="match status" value="1"/>
</dbReference>
<evidence type="ECO:0000313" key="4">
    <source>
        <dbReference type="Proteomes" id="UP000593562"/>
    </source>
</evidence>
<evidence type="ECO:0000256" key="1">
    <source>
        <dbReference type="SAM" id="MobiDB-lite"/>
    </source>
</evidence>
<reference evidence="3 4" key="1">
    <citation type="journal article" date="2020" name="Nat. Commun.">
        <title>Genome of Tripterygium wilfordii and identification of cytochrome P450 involved in triptolide biosynthesis.</title>
        <authorList>
            <person name="Tu L."/>
            <person name="Su P."/>
            <person name="Zhang Z."/>
            <person name="Gao L."/>
            <person name="Wang J."/>
            <person name="Hu T."/>
            <person name="Zhou J."/>
            <person name="Zhang Y."/>
            <person name="Zhao Y."/>
            <person name="Liu Y."/>
            <person name="Song Y."/>
            <person name="Tong Y."/>
            <person name="Lu Y."/>
            <person name="Yang J."/>
            <person name="Xu C."/>
            <person name="Jia M."/>
            <person name="Peters R.J."/>
            <person name="Huang L."/>
            <person name="Gao W."/>
        </authorList>
    </citation>
    <scope>NUCLEOTIDE SEQUENCE [LARGE SCALE GENOMIC DNA]</scope>
    <source>
        <strain evidence="4">cv. XIE 37</strain>
        <tissue evidence="3">Leaf</tissue>
    </source>
</reference>
<proteinExistence type="predicted"/>
<dbReference type="InParanoid" id="A0A7J7DCC4"/>
<gene>
    <name evidence="3" type="ORF">HS088_TW08G00598</name>
</gene>
<dbReference type="Proteomes" id="UP000593562">
    <property type="component" value="Unassembled WGS sequence"/>
</dbReference>
<dbReference type="InterPro" id="IPR004252">
    <property type="entry name" value="Probable_transposase_24"/>
</dbReference>
<dbReference type="InterPro" id="IPR024545">
    <property type="entry name" value="Mto1-like_Mto2p-bd"/>
</dbReference>
<keyword evidence="4" id="KW-1185">Reference proteome</keyword>
<dbReference type="Pfam" id="PF03004">
    <property type="entry name" value="Transposase_24"/>
    <property type="match status" value="1"/>
</dbReference>